<dbReference type="RefSeq" id="WP_098021554.1">
    <property type="nucleotide sequence ID" value="NZ_CP109490.1"/>
</dbReference>
<dbReference type="Proteomes" id="UP001431926">
    <property type="component" value="Chromosome"/>
</dbReference>
<evidence type="ECO:0000313" key="1">
    <source>
        <dbReference type="EMBL" id="WUX36305.1"/>
    </source>
</evidence>
<name>A0ABZ1ZC42_STRAQ</name>
<dbReference type="EMBL" id="CP109491">
    <property type="protein sequence ID" value="WUX36305.1"/>
    <property type="molecule type" value="Genomic_DNA"/>
</dbReference>
<keyword evidence="2" id="KW-1185">Reference proteome</keyword>
<reference evidence="1" key="1">
    <citation type="submission" date="2022-10" db="EMBL/GenBank/DDBJ databases">
        <title>The complete genomes of actinobacterial strains from the NBC collection.</title>
        <authorList>
            <person name="Joergensen T.S."/>
            <person name="Alvarez Arevalo M."/>
            <person name="Sterndorff E.B."/>
            <person name="Faurdal D."/>
            <person name="Vuksanovic O."/>
            <person name="Mourched A.-S."/>
            <person name="Charusanti P."/>
            <person name="Shaw S."/>
            <person name="Blin K."/>
            <person name="Weber T."/>
        </authorList>
    </citation>
    <scope>NUCLEOTIDE SEQUENCE</scope>
    <source>
        <strain evidence="1">NBC_01436</strain>
    </source>
</reference>
<organism evidence="1 2">
    <name type="scientific">Streptomyces anulatus</name>
    <name type="common">Streptomyces chrysomallus</name>
    <dbReference type="NCBI Taxonomy" id="1892"/>
    <lineage>
        <taxon>Bacteria</taxon>
        <taxon>Bacillati</taxon>
        <taxon>Actinomycetota</taxon>
        <taxon>Actinomycetes</taxon>
        <taxon>Kitasatosporales</taxon>
        <taxon>Streptomycetaceae</taxon>
        <taxon>Streptomyces</taxon>
    </lineage>
</organism>
<proteinExistence type="predicted"/>
<evidence type="ECO:0000313" key="2">
    <source>
        <dbReference type="Proteomes" id="UP001431926"/>
    </source>
</evidence>
<sequence>MVNPNPPPSAGPGSQMVHEALGAWPRALGRLHAEGPNLVLADLVYTAARHLDHVHEQFTGAAQHAASILTRAAAGNTSINSLGVLQNRGSQIDILAARRDDAVDRLKEAIDAYRQVTASEDAASRARRPRAVPAPAPTIAQPARVVRGR</sequence>
<gene>
    <name evidence="1" type="ORF">OG367_08685</name>
</gene>
<protein>
    <submittedName>
        <fullName evidence="1">Uncharacterized protein</fullName>
    </submittedName>
</protein>
<accession>A0ABZ1ZC42</accession>